<dbReference type="EMBL" id="FMYP01000004">
    <property type="protein sequence ID" value="SDB85319.1"/>
    <property type="molecule type" value="Genomic_DNA"/>
</dbReference>
<dbReference type="AlphaFoldDB" id="A0A1G6GTN7"/>
<dbReference type="RefSeq" id="WP_092434847.1">
    <property type="nucleotide sequence ID" value="NZ_FMYP01000004.1"/>
</dbReference>
<protein>
    <submittedName>
        <fullName evidence="1">Uncharacterized protein</fullName>
    </submittedName>
</protein>
<organism evidence="1 2">
    <name type="scientific">Williamwhitmania taraxaci</name>
    <dbReference type="NCBI Taxonomy" id="1640674"/>
    <lineage>
        <taxon>Bacteria</taxon>
        <taxon>Pseudomonadati</taxon>
        <taxon>Bacteroidota</taxon>
        <taxon>Bacteroidia</taxon>
        <taxon>Bacteroidales</taxon>
        <taxon>Williamwhitmaniaceae</taxon>
        <taxon>Williamwhitmania</taxon>
    </lineage>
</organism>
<evidence type="ECO:0000313" key="2">
    <source>
        <dbReference type="Proteomes" id="UP000199452"/>
    </source>
</evidence>
<dbReference type="Proteomes" id="UP000199452">
    <property type="component" value="Unassembled WGS sequence"/>
</dbReference>
<sequence>MTTRLLFVLIFAGLCFGCEKTEENGVDTITLPVKKHFIAGQFIGDSLVSNCFIPVKEVKGYRKGDDLNYTYLDSVLFDVNSDGINDIKFRYYEELVTYNCPPPSNPDVVGDCFPVFSKIGAIELLSNVEIAYNVIDYPIRVTQAQKFVQGDTISNHTLWTKEKIQMIGNVQSTTPFNSWSIDDYLSFVGIRMINRSDTLYGWIRVNTAYNSKFLISDYAVRVK</sequence>
<proteinExistence type="predicted"/>
<accession>A0A1G6GTN7</accession>
<keyword evidence="2" id="KW-1185">Reference proteome</keyword>
<gene>
    <name evidence="1" type="ORF">SAMN05216323_100410</name>
</gene>
<reference evidence="1 2" key="1">
    <citation type="submission" date="2016-09" db="EMBL/GenBank/DDBJ databases">
        <authorList>
            <person name="Capua I."/>
            <person name="De Benedictis P."/>
            <person name="Joannis T."/>
            <person name="Lombin L.H."/>
            <person name="Cattoli G."/>
        </authorList>
    </citation>
    <scope>NUCLEOTIDE SEQUENCE [LARGE SCALE GENOMIC DNA]</scope>
    <source>
        <strain evidence="1 2">A7P-90m</strain>
    </source>
</reference>
<evidence type="ECO:0000313" key="1">
    <source>
        <dbReference type="EMBL" id="SDB85319.1"/>
    </source>
</evidence>
<name>A0A1G6GTN7_9BACT</name>